<feature type="domain" description="Peptidase M20 dimerisation" evidence="1">
    <location>
        <begin position="210"/>
        <end position="303"/>
    </location>
</feature>
<protein>
    <submittedName>
        <fullName evidence="2">Aminobenzoyl-glutamate utilization protein B</fullName>
    </submittedName>
</protein>
<dbReference type="PANTHER" id="PTHR30575:SF0">
    <property type="entry name" value="XAA-ARG DIPEPTIDASE"/>
    <property type="match status" value="1"/>
</dbReference>
<dbReference type="GO" id="GO:0016805">
    <property type="term" value="F:dipeptidase activity"/>
    <property type="evidence" value="ECO:0007669"/>
    <property type="project" value="TreeGrafter"/>
</dbReference>
<accession>A0A160TNY3</accession>
<evidence type="ECO:0000313" key="2">
    <source>
        <dbReference type="EMBL" id="CUS46408.1"/>
    </source>
</evidence>
<dbReference type="InterPro" id="IPR002933">
    <property type="entry name" value="Peptidase_M20"/>
</dbReference>
<dbReference type="PANTHER" id="PTHR30575">
    <property type="entry name" value="PEPTIDASE M20"/>
    <property type="match status" value="1"/>
</dbReference>
<dbReference type="Pfam" id="PF01546">
    <property type="entry name" value="Peptidase_M20"/>
    <property type="match status" value="1"/>
</dbReference>
<dbReference type="InterPro" id="IPR017145">
    <property type="entry name" value="Aminobenzoyl-glu_utiliz_pB"/>
</dbReference>
<name>A0A160TNY3_9ZZZZ</name>
<dbReference type="AlphaFoldDB" id="A0A160TNY3"/>
<dbReference type="SUPFAM" id="SSF53187">
    <property type="entry name" value="Zn-dependent exopeptidases"/>
    <property type="match status" value="1"/>
</dbReference>
<reference evidence="2" key="1">
    <citation type="submission" date="2015-10" db="EMBL/GenBank/DDBJ databases">
        <authorList>
            <person name="Gilbert D.G."/>
        </authorList>
    </citation>
    <scope>NUCLEOTIDE SEQUENCE</scope>
</reference>
<dbReference type="InterPro" id="IPR052030">
    <property type="entry name" value="Peptidase_M20/M20A_hydrolases"/>
</dbReference>
<dbReference type="NCBIfam" id="TIGR01891">
    <property type="entry name" value="amidohydrolases"/>
    <property type="match status" value="1"/>
</dbReference>
<dbReference type="GO" id="GO:0046657">
    <property type="term" value="P:folic acid catabolic process"/>
    <property type="evidence" value="ECO:0007669"/>
    <property type="project" value="TreeGrafter"/>
</dbReference>
<dbReference type="SUPFAM" id="SSF55031">
    <property type="entry name" value="Bacterial exopeptidase dimerisation domain"/>
    <property type="match status" value="1"/>
</dbReference>
<dbReference type="PIRSF" id="PIRSF037227">
    <property type="entry name" value="Aminobenzoyl-glu_utiliz_pB"/>
    <property type="match status" value="1"/>
</dbReference>
<dbReference type="FunFam" id="3.30.70.360:FF:000004">
    <property type="entry name" value="Peptidase M20 domain-containing protein 2"/>
    <property type="match status" value="1"/>
</dbReference>
<dbReference type="GO" id="GO:0071713">
    <property type="term" value="F:para-aminobenzoyl-glutamate hydrolase activity"/>
    <property type="evidence" value="ECO:0007669"/>
    <property type="project" value="TreeGrafter"/>
</dbReference>
<gene>
    <name evidence="2" type="ORF">MGWOODY_Smn2118</name>
</gene>
<dbReference type="Gene3D" id="3.30.70.360">
    <property type="match status" value="1"/>
</dbReference>
<sequence length="490" mass="50938">MIRNLLLAATAFATAGAGHAQSLADPQRNAIRADIDTRAPALAATAKAIWTYAEVGFQETKSSGLLQENLKKAGFTVTPGVAGMPTAFVASFKSGRGPVIAILAEFDALPGLAQEAVPARAPIAGKPAGHGCGHNIFGAASITAAMAIKDWMVANKVQGEIRVYGAPAEEGGSGKVYMVRAGLFADVDAVLHWHPGDENGVSVGKTQANISGKFRFYGVAAHASAAPDKGRSALDAVEVMDVAVNFLREHIPMSTRIHYVITNGGEAPNVVPAFAESYYYVRHTDPAVVKSVMERVQKAAEGAALATGTTVKFEATGGVYSMLANRTLAAVMHRNLESVGGEQWTPEERQWATTIQKTLSTQKPIDSVAGIDPISTDDGGGSSDVSDISWTVPTIGLYTATWVPGTPAHSWQAVAASGTSIGAKGGVVAAKTMALTAADLFTDPKALADAKAEFTQARGADFRYEALLGDRQPALDYRKPAGGTSAGGSE</sequence>
<dbReference type="Gene3D" id="3.40.630.10">
    <property type="entry name" value="Zn peptidases"/>
    <property type="match status" value="1"/>
</dbReference>
<dbReference type="InterPro" id="IPR017439">
    <property type="entry name" value="Amidohydrolase"/>
</dbReference>
<evidence type="ECO:0000259" key="1">
    <source>
        <dbReference type="Pfam" id="PF07687"/>
    </source>
</evidence>
<dbReference type="InterPro" id="IPR036264">
    <property type="entry name" value="Bact_exopeptidase_dim_dom"/>
</dbReference>
<organism evidence="2">
    <name type="scientific">hydrothermal vent metagenome</name>
    <dbReference type="NCBI Taxonomy" id="652676"/>
    <lineage>
        <taxon>unclassified sequences</taxon>
        <taxon>metagenomes</taxon>
        <taxon>ecological metagenomes</taxon>
    </lineage>
</organism>
<dbReference type="InterPro" id="IPR011650">
    <property type="entry name" value="Peptidase_M20_dimer"/>
</dbReference>
<proteinExistence type="predicted"/>
<dbReference type="EMBL" id="CZQE01000362">
    <property type="protein sequence ID" value="CUS46408.1"/>
    <property type="molecule type" value="Genomic_DNA"/>
</dbReference>
<dbReference type="Pfam" id="PF07687">
    <property type="entry name" value="M20_dimer"/>
    <property type="match status" value="1"/>
</dbReference>
<dbReference type="GO" id="GO:0005737">
    <property type="term" value="C:cytoplasm"/>
    <property type="evidence" value="ECO:0007669"/>
    <property type="project" value="TreeGrafter"/>
</dbReference>